<dbReference type="GO" id="GO:0015074">
    <property type="term" value="P:DNA integration"/>
    <property type="evidence" value="ECO:0007669"/>
    <property type="project" value="InterPro"/>
</dbReference>
<dbReference type="Gene3D" id="3.30.420.10">
    <property type="entry name" value="Ribonuclease H-like superfamily/Ribonuclease H"/>
    <property type="match status" value="1"/>
</dbReference>
<evidence type="ECO:0000313" key="2">
    <source>
        <dbReference type="EMBL" id="KAL0408452.1"/>
    </source>
</evidence>
<reference evidence="2" key="2">
    <citation type="journal article" date="2024" name="Plant">
        <title>Genomic evolution and insights into agronomic trait innovations of Sesamum species.</title>
        <authorList>
            <person name="Miao H."/>
            <person name="Wang L."/>
            <person name="Qu L."/>
            <person name="Liu H."/>
            <person name="Sun Y."/>
            <person name="Le M."/>
            <person name="Wang Q."/>
            <person name="Wei S."/>
            <person name="Zheng Y."/>
            <person name="Lin W."/>
            <person name="Duan Y."/>
            <person name="Cao H."/>
            <person name="Xiong S."/>
            <person name="Wang X."/>
            <person name="Wei L."/>
            <person name="Li C."/>
            <person name="Ma Q."/>
            <person name="Ju M."/>
            <person name="Zhao R."/>
            <person name="Li G."/>
            <person name="Mu C."/>
            <person name="Tian Q."/>
            <person name="Mei H."/>
            <person name="Zhang T."/>
            <person name="Gao T."/>
            <person name="Zhang H."/>
        </authorList>
    </citation>
    <scope>NUCLEOTIDE SEQUENCE</scope>
    <source>
        <strain evidence="2">G02</strain>
    </source>
</reference>
<dbReference type="GO" id="GO:0003676">
    <property type="term" value="F:nucleic acid binding"/>
    <property type="evidence" value="ECO:0007669"/>
    <property type="project" value="InterPro"/>
</dbReference>
<dbReference type="InterPro" id="IPR012337">
    <property type="entry name" value="RNaseH-like_sf"/>
</dbReference>
<dbReference type="InterPro" id="IPR050951">
    <property type="entry name" value="Retrovirus_Pol_polyprotein"/>
</dbReference>
<dbReference type="Pfam" id="PF00665">
    <property type="entry name" value="rve"/>
    <property type="match status" value="1"/>
</dbReference>
<dbReference type="EMBL" id="JACGWJ010000007">
    <property type="protein sequence ID" value="KAL0408452.1"/>
    <property type="molecule type" value="Genomic_DNA"/>
</dbReference>
<dbReference type="PROSITE" id="PS50994">
    <property type="entry name" value="INTEGRASE"/>
    <property type="match status" value="1"/>
</dbReference>
<organism evidence="2">
    <name type="scientific">Sesamum radiatum</name>
    <name type="common">Black benniseed</name>
    <dbReference type="NCBI Taxonomy" id="300843"/>
    <lineage>
        <taxon>Eukaryota</taxon>
        <taxon>Viridiplantae</taxon>
        <taxon>Streptophyta</taxon>
        <taxon>Embryophyta</taxon>
        <taxon>Tracheophyta</taxon>
        <taxon>Spermatophyta</taxon>
        <taxon>Magnoliopsida</taxon>
        <taxon>eudicotyledons</taxon>
        <taxon>Gunneridae</taxon>
        <taxon>Pentapetalae</taxon>
        <taxon>asterids</taxon>
        <taxon>lamiids</taxon>
        <taxon>Lamiales</taxon>
        <taxon>Pedaliaceae</taxon>
        <taxon>Sesamum</taxon>
    </lineage>
</organism>
<dbReference type="PANTHER" id="PTHR37984">
    <property type="entry name" value="PROTEIN CBG26694"/>
    <property type="match status" value="1"/>
</dbReference>
<reference evidence="2" key="1">
    <citation type="submission" date="2020-06" db="EMBL/GenBank/DDBJ databases">
        <authorList>
            <person name="Li T."/>
            <person name="Hu X."/>
            <person name="Zhang T."/>
            <person name="Song X."/>
            <person name="Zhang H."/>
            <person name="Dai N."/>
            <person name="Sheng W."/>
            <person name="Hou X."/>
            <person name="Wei L."/>
        </authorList>
    </citation>
    <scope>NUCLEOTIDE SEQUENCE</scope>
    <source>
        <strain evidence="2">G02</strain>
        <tissue evidence="2">Leaf</tissue>
    </source>
</reference>
<feature type="domain" description="Integrase catalytic" evidence="1">
    <location>
        <begin position="1"/>
        <end position="150"/>
    </location>
</feature>
<accession>A0AAW2TV72</accession>
<dbReference type="SUPFAM" id="SSF53098">
    <property type="entry name" value="Ribonuclease H-like"/>
    <property type="match status" value="1"/>
</dbReference>
<dbReference type="FunFam" id="3.30.420.10:FF:000032">
    <property type="entry name" value="Retrovirus-related Pol polyprotein from transposon 297-like Protein"/>
    <property type="match status" value="1"/>
</dbReference>
<evidence type="ECO:0000259" key="1">
    <source>
        <dbReference type="PROSITE" id="PS50994"/>
    </source>
</evidence>
<proteinExistence type="predicted"/>
<dbReference type="InterPro" id="IPR036397">
    <property type="entry name" value="RNaseH_sf"/>
</dbReference>
<comment type="caution">
    <text evidence="2">The sequence shown here is derived from an EMBL/GenBank/DDBJ whole genome shotgun (WGS) entry which is preliminary data.</text>
</comment>
<gene>
    <name evidence="2" type="ORF">Sradi_1779600</name>
</gene>
<dbReference type="AlphaFoldDB" id="A0AAW2TV72"/>
<sequence>MDFVEGLPNSEGKNSILVVVDRFTKYAHFLGLSHPYSAETVARLFLNNVYKLYGLSLNIVTDRDKIFTSQFWSTLFKALNIQLSLTTAYHPQSDGQTERVNQCLETYLRCMCHLKPKSWAKWLSLAEHWYNTNFHQSLRTTPFEALYGYAPTPFSLEPYIETDHPDVDGYLKDRNKMIELFKVNLREAQNRMKHYADKKRTERVFQVGDSVYLRLQPYRQNSVQLRRNLKLAP</sequence>
<name>A0AAW2TV72_SESRA</name>
<dbReference type="PANTHER" id="PTHR37984:SF5">
    <property type="entry name" value="PROTEIN NYNRIN-LIKE"/>
    <property type="match status" value="1"/>
</dbReference>
<protein>
    <submittedName>
        <fullName evidence="2">Transposon Ty3-G Gag-Pol polyprotein</fullName>
    </submittedName>
</protein>
<dbReference type="InterPro" id="IPR001584">
    <property type="entry name" value="Integrase_cat-core"/>
</dbReference>